<dbReference type="EMBL" id="CM017876">
    <property type="protein sequence ID" value="KAG1341790.1"/>
    <property type="molecule type" value="Genomic_DNA"/>
</dbReference>
<evidence type="ECO:0000313" key="2">
    <source>
        <dbReference type="EMBL" id="KAG1341790.1"/>
    </source>
</evidence>
<dbReference type="Pfam" id="PF04759">
    <property type="entry name" value="DUF617"/>
    <property type="match status" value="1"/>
</dbReference>
<comment type="caution">
    <text evidence="2">The sequence shown here is derived from an EMBL/GenBank/DDBJ whole genome shotgun (WGS) entry which is preliminary data.</text>
</comment>
<proteinExistence type="predicted"/>
<gene>
    <name evidence="2" type="ORF">COCNU_05G000190</name>
</gene>
<dbReference type="PANTHER" id="PTHR31696">
    <property type="entry name" value="PROTEIN MIZU-KUSSEI 1"/>
    <property type="match status" value="1"/>
</dbReference>
<reference evidence="2" key="1">
    <citation type="journal article" date="2017" name="Gigascience">
        <title>The genome draft of coconut (Cocos nucifera).</title>
        <authorList>
            <person name="Xiao Y."/>
            <person name="Xu P."/>
            <person name="Fan H."/>
            <person name="Baudouin L."/>
            <person name="Xia W."/>
            <person name="Bocs S."/>
            <person name="Xu J."/>
            <person name="Li Q."/>
            <person name="Guo A."/>
            <person name="Zhou L."/>
            <person name="Li J."/>
            <person name="Wu Y."/>
            <person name="Ma Z."/>
            <person name="Armero A."/>
            <person name="Issali A.E."/>
            <person name="Liu N."/>
            <person name="Peng M."/>
            <person name="Yang Y."/>
        </authorList>
    </citation>
    <scope>NUCLEOTIDE SEQUENCE</scope>
    <source>
        <tissue evidence="2">Spear leaf of Hainan Tall coconut</tissue>
    </source>
</reference>
<keyword evidence="3" id="KW-1185">Reference proteome</keyword>
<reference evidence="2" key="2">
    <citation type="submission" date="2019-07" db="EMBL/GenBank/DDBJ databases">
        <authorList>
            <person name="Yang Y."/>
            <person name="Bocs S."/>
            <person name="Baudouin L."/>
        </authorList>
    </citation>
    <scope>NUCLEOTIDE SEQUENCE</scope>
    <source>
        <tissue evidence="2">Spear leaf of Hainan Tall coconut</tissue>
    </source>
</reference>
<dbReference type="AlphaFoldDB" id="A0A8K0I7A4"/>
<dbReference type="Proteomes" id="UP000797356">
    <property type="component" value="Chromosome 5"/>
</dbReference>
<accession>A0A8K0I7A4</accession>
<dbReference type="GO" id="GO:0010274">
    <property type="term" value="P:hydrotropism"/>
    <property type="evidence" value="ECO:0007669"/>
    <property type="project" value="InterPro"/>
</dbReference>
<sequence>MAGSKERDNSNHAASWWSLLLWIADALVLPCKPIIFPLFSPSPPTVTGTILCPPDGDANGRIRLFLQDGIPADPTLLLLDLPLAPCQLAGASRITLECESGDSGPLLAEPAWAVYCDGRRAGFGTRRAKPTEAEVQALEAMRAVSAGAGRGAGGFTYMRGRFERVVGSADSESYHLVGPSGFFVAHELSFFFLRVRL</sequence>
<evidence type="ECO:0000256" key="1">
    <source>
        <dbReference type="SAM" id="SignalP"/>
    </source>
</evidence>
<dbReference type="OrthoDB" id="337038at2759"/>
<protein>
    <submittedName>
        <fullName evidence="2">Protein MIZU-KUSSEI 1-like</fullName>
    </submittedName>
</protein>
<feature type="chain" id="PRO_5035463011" evidence="1">
    <location>
        <begin position="27"/>
        <end position="197"/>
    </location>
</feature>
<organism evidence="2 3">
    <name type="scientific">Cocos nucifera</name>
    <name type="common">Coconut palm</name>
    <dbReference type="NCBI Taxonomy" id="13894"/>
    <lineage>
        <taxon>Eukaryota</taxon>
        <taxon>Viridiplantae</taxon>
        <taxon>Streptophyta</taxon>
        <taxon>Embryophyta</taxon>
        <taxon>Tracheophyta</taxon>
        <taxon>Spermatophyta</taxon>
        <taxon>Magnoliopsida</taxon>
        <taxon>Liliopsida</taxon>
        <taxon>Arecaceae</taxon>
        <taxon>Arecoideae</taxon>
        <taxon>Cocoseae</taxon>
        <taxon>Attaleinae</taxon>
        <taxon>Cocos</taxon>
    </lineage>
</organism>
<name>A0A8K0I7A4_COCNU</name>
<evidence type="ECO:0000313" key="3">
    <source>
        <dbReference type="Proteomes" id="UP000797356"/>
    </source>
</evidence>
<feature type="signal peptide" evidence="1">
    <location>
        <begin position="1"/>
        <end position="26"/>
    </location>
</feature>
<dbReference type="InterPro" id="IPR006460">
    <property type="entry name" value="MIZ1-like_pln"/>
</dbReference>
<keyword evidence="1" id="KW-0732">Signal</keyword>